<dbReference type="AlphaFoldDB" id="V5FJH6"/>
<reference evidence="2 3" key="2">
    <citation type="submission" date="2013-11" db="EMBL/GenBank/DDBJ databases">
        <title>Whole genome shotgun sequence of Vibrio halioticoli NBRC 102217.</title>
        <authorList>
            <person name="Isaki S."/>
            <person name="Kimura A."/>
            <person name="Ohji S."/>
            <person name="Hosoyama A."/>
            <person name="Fujita N."/>
            <person name="Hashimoto M."/>
            <person name="Hosoyama Y."/>
            <person name="Yamazoe A."/>
        </authorList>
    </citation>
    <scope>NUCLEOTIDE SEQUENCE [LARGE SCALE GENOMIC DNA]</scope>
    <source>
        <strain evidence="2 3">NBRC 102217</strain>
    </source>
</reference>
<dbReference type="EMBL" id="BAUJ01000015">
    <property type="protein sequence ID" value="GAD89117.1"/>
    <property type="molecule type" value="Genomic_DNA"/>
</dbReference>
<sequence>MIARISTLILLLLSPLVYAHNAITVSDAFVKETPPTSTTSAIFLKIDNPSSEDRALVSASTPAAKITELHTHAMQDGVMKMRQLERIALPAKTETVLKPHSLHIMLFDITEPLKEGMVIPLTLTFDSGRTLNLSVPVKKMKMMKH</sequence>
<dbReference type="InterPro" id="IPR058248">
    <property type="entry name" value="Lxx211020-like"/>
</dbReference>
<dbReference type="eggNOG" id="COG2847">
    <property type="taxonomic scope" value="Bacteria"/>
</dbReference>
<gene>
    <name evidence="2" type="ORF">VHA01S_015_00130</name>
</gene>
<dbReference type="InterPro" id="IPR036182">
    <property type="entry name" value="PCuAC_sf"/>
</dbReference>
<accession>V5FJH6</accession>
<dbReference type="InterPro" id="IPR007410">
    <property type="entry name" value="LpqE-like"/>
</dbReference>
<comment type="caution">
    <text evidence="2">The sequence shown here is derived from an EMBL/GenBank/DDBJ whole genome shotgun (WGS) entry which is preliminary data.</text>
</comment>
<feature type="signal peptide" evidence="1">
    <location>
        <begin position="1"/>
        <end position="19"/>
    </location>
</feature>
<proteinExistence type="predicted"/>
<reference evidence="2 3" key="1">
    <citation type="submission" date="2013-10" db="EMBL/GenBank/DDBJ databases">
        <authorList>
            <person name="Ichikawa N."/>
            <person name="Kimura A."/>
            <person name="Ohji S."/>
            <person name="Hosoyama A."/>
            <person name="Fujita N."/>
        </authorList>
    </citation>
    <scope>NUCLEOTIDE SEQUENCE [LARGE SCALE GENOMIC DNA]</scope>
    <source>
        <strain evidence="2 3">NBRC 102217</strain>
    </source>
</reference>
<evidence type="ECO:0000256" key="1">
    <source>
        <dbReference type="SAM" id="SignalP"/>
    </source>
</evidence>
<name>V5FJH6_9VIBR</name>
<keyword evidence="3" id="KW-1185">Reference proteome</keyword>
<dbReference type="Proteomes" id="UP000017800">
    <property type="component" value="Unassembled WGS sequence"/>
</dbReference>
<evidence type="ECO:0000313" key="2">
    <source>
        <dbReference type="EMBL" id="GAD89117.1"/>
    </source>
</evidence>
<feature type="chain" id="PRO_5004733034" description="Copper chaperone PCu(A)C" evidence="1">
    <location>
        <begin position="20"/>
        <end position="145"/>
    </location>
</feature>
<dbReference type="Pfam" id="PF04314">
    <property type="entry name" value="PCuAC"/>
    <property type="match status" value="1"/>
</dbReference>
<dbReference type="RefSeq" id="WP_023403489.1">
    <property type="nucleotide sequence ID" value="NZ_BAUJ01000015.1"/>
</dbReference>
<evidence type="ECO:0008006" key="4">
    <source>
        <dbReference type="Google" id="ProtNLM"/>
    </source>
</evidence>
<protein>
    <recommendedName>
        <fullName evidence="4">Copper chaperone PCu(A)C</fullName>
    </recommendedName>
</protein>
<evidence type="ECO:0000313" key="3">
    <source>
        <dbReference type="Proteomes" id="UP000017800"/>
    </source>
</evidence>
<organism evidence="2 3">
    <name type="scientific">Vibrio halioticoli NBRC 102217</name>
    <dbReference type="NCBI Taxonomy" id="1219072"/>
    <lineage>
        <taxon>Bacteria</taxon>
        <taxon>Pseudomonadati</taxon>
        <taxon>Pseudomonadota</taxon>
        <taxon>Gammaproteobacteria</taxon>
        <taxon>Vibrionales</taxon>
        <taxon>Vibrionaceae</taxon>
        <taxon>Vibrio</taxon>
    </lineage>
</organism>
<dbReference type="SUPFAM" id="SSF110087">
    <property type="entry name" value="DR1885-like metal-binding protein"/>
    <property type="match status" value="1"/>
</dbReference>
<dbReference type="Gene3D" id="2.60.40.1890">
    <property type="entry name" value="PCu(A)C copper chaperone"/>
    <property type="match status" value="1"/>
</dbReference>
<dbReference type="PANTHER" id="PTHR36302:SF1">
    <property type="entry name" value="COPPER CHAPERONE PCU(A)C"/>
    <property type="match status" value="1"/>
</dbReference>
<dbReference type="OrthoDB" id="9796962at2"/>
<dbReference type="PANTHER" id="PTHR36302">
    <property type="entry name" value="BLR7088 PROTEIN"/>
    <property type="match status" value="1"/>
</dbReference>
<keyword evidence="1" id="KW-0732">Signal</keyword>